<evidence type="ECO:0000256" key="1">
    <source>
        <dbReference type="ARBA" id="ARBA00023239"/>
    </source>
</evidence>
<dbReference type="InterPro" id="IPR022761">
    <property type="entry name" value="Fumarate_lyase_N"/>
</dbReference>
<dbReference type="InterPro" id="IPR024083">
    <property type="entry name" value="Fumarase/histidase_N"/>
</dbReference>
<dbReference type="EMBL" id="ANHZ02000002">
    <property type="protein sequence ID" value="EME37761.1"/>
    <property type="molecule type" value="Genomic_DNA"/>
</dbReference>
<dbReference type="Gene3D" id="1.10.275.10">
    <property type="entry name" value="Fumarase/aspartase (N-terminal domain)"/>
    <property type="match status" value="1"/>
</dbReference>
<keyword evidence="6" id="KW-1185">Reference proteome</keyword>
<proteinExistence type="inferred from homology"/>
<dbReference type="PRINTS" id="PR00149">
    <property type="entry name" value="FUMRATELYASE"/>
</dbReference>
<evidence type="ECO:0000259" key="4">
    <source>
        <dbReference type="Pfam" id="PF00206"/>
    </source>
</evidence>
<dbReference type="AlphaFoldDB" id="M2XF72"/>
<name>M2XF72_9MICC</name>
<comment type="caution">
    <text evidence="5">The sequence shown here is derived from an EMBL/GenBank/DDBJ whole genome shotgun (WGS) entry which is preliminary data.</text>
</comment>
<gene>
    <name evidence="5" type="ORF">C884_01135</name>
</gene>
<dbReference type="PANTHER" id="PTHR43172">
    <property type="entry name" value="ADENYLOSUCCINATE LYASE"/>
    <property type="match status" value="1"/>
</dbReference>
<organism evidence="5 6">
    <name type="scientific">Kocuria palustris PEL</name>
    <dbReference type="NCBI Taxonomy" id="1236550"/>
    <lineage>
        <taxon>Bacteria</taxon>
        <taxon>Bacillati</taxon>
        <taxon>Actinomycetota</taxon>
        <taxon>Actinomycetes</taxon>
        <taxon>Micrococcales</taxon>
        <taxon>Micrococcaceae</taxon>
        <taxon>Kocuria</taxon>
    </lineage>
</organism>
<dbReference type="GO" id="GO:0016853">
    <property type="term" value="F:isomerase activity"/>
    <property type="evidence" value="ECO:0007669"/>
    <property type="project" value="UniProtKB-KW"/>
</dbReference>
<evidence type="ECO:0000313" key="6">
    <source>
        <dbReference type="Proteomes" id="UP000009877"/>
    </source>
</evidence>
<dbReference type="GO" id="GO:0016829">
    <property type="term" value="F:lyase activity"/>
    <property type="evidence" value="ECO:0007669"/>
    <property type="project" value="UniProtKB-KW"/>
</dbReference>
<dbReference type="Proteomes" id="UP000009877">
    <property type="component" value="Unassembled WGS sequence"/>
</dbReference>
<dbReference type="STRING" id="71999.KPaMU14_09970"/>
<feature type="compositionally biased region" description="Gly residues" evidence="3">
    <location>
        <begin position="485"/>
        <end position="495"/>
    </location>
</feature>
<evidence type="ECO:0000313" key="5">
    <source>
        <dbReference type="EMBL" id="EME37761.1"/>
    </source>
</evidence>
<dbReference type="PANTHER" id="PTHR43172:SF2">
    <property type="entry name" value="ADENYLOSUCCINATE LYASE C-TERMINAL DOMAIN-CONTAINING PROTEIN"/>
    <property type="match status" value="1"/>
</dbReference>
<dbReference type="SUPFAM" id="SSF48557">
    <property type="entry name" value="L-aspartase-like"/>
    <property type="match status" value="1"/>
</dbReference>
<feature type="domain" description="Fumarate lyase N-terminal" evidence="4">
    <location>
        <begin position="33"/>
        <end position="311"/>
    </location>
</feature>
<comment type="similarity">
    <text evidence="2">Belongs to the class-II fumarase/aspartase family.</text>
</comment>
<dbReference type="InterPro" id="IPR008948">
    <property type="entry name" value="L-Aspartase-like"/>
</dbReference>
<dbReference type="Gene3D" id="1.10.40.30">
    <property type="entry name" value="Fumarase/aspartase (C-terminal domain)"/>
    <property type="match status" value="1"/>
</dbReference>
<accession>M2XF72</accession>
<dbReference type="InterPro" id="IPR000362">
    <property type="entry name" value="Fumarate_lyase_fam"/>
</dbReference>
<dbReference type="Pfam" id="PF00206">
    <property type="entry name" value="Lyase_1"/>
    <property type="match status" value="1"/>
</dbReference>
<protein>
    <submittedName>
        <fullName evidence="5">3-carboxy-cis,cis-muconate cycloisomerase</fullName>
    </submittedName>
</protein>
<feature type="region of interest" description="Disordered" evidence="3">
    <location>
        <begin position="476"/>
        <end position="495"/>
    </location>
</feature>
<evidence type="ECO:0000256" key="3">
    <source>
        <dbReference type="SAM" id="MobiDB-lite"/>
    </source>
</evidence>
<sequence length="495" mass="52302">MAAQDADYGLLVPGAHRARGLAGDRQVLRCLVRAETAWVAAQAQLGLVPDSAAEAVADVLTDEVLDRSFDLADLAERSELGGNPVIPMLADLRAAVREIDPEAVGAVHRGLTSQDVLDTALMLVLREALQHLDDSLSQARSALAGLAQRHRHALCAARTLTQHALPTTFGLRCAQWLEGLADAHERLDRLSTPVAIGGAAGTLAGSQALFEQQEDLQRGSACSAQLSEQVLQLHAAWARQLGLEEAPHVWHTARQPVLDAGAALGSVCAAIGRIADDVLLLSRPELGELREPTGPGRGVSSAMPQKQNPVLSVQLKRTALSAPQLLASLFTAASSSVDERPDGAWHVEWPALQQLLRLSLTACSQLAELAQGLRVDVERMEENLRASGPALLSERIVTALKPAVQEADGATGAQRIQAVLARAGADVEAAVDGLAEITGEGPDAQGHALDRQRLQQLCDPRGYLGAADLLIDRTLARQDEREALPGGGARTGEDS</sequence>
<dbReference type="Gene3D" id="1.20.200.10">
    <property type="entry name" value="Fumarase/aspartase (Central domain)"/>
    <property type="match status" value="1"/>
</dbReference>
<keyword evidence="1" id="KW-0456">Lyase</keyword>
<reference evidence="5 6" key="1">
    <citation type="journal article" date="2014" name="Genome Announc.">
        <title>Draft Genome Sequence of Kocuria palustris PEL.</title>
        <authorList>
            <person name="Sharma G."/>
            <person name="Khatri I."/>
            <person name="Subramanian S."/>
        </authorList>
    </citation>
    <scope>NUCLEOTIDE SEQUENCE [LARGE SCALE GENOMIC DNA]</scope>
    <source>
        <strain evidence="5 6">PEL</strain>
    </source>
</reference>
<evidence type="ECO:0000256" key="2">
    <source>
        <dbReference type="ARBA" id="ARBA00034772"/>
    </source>
</evidence>
<dbReference type="RefSeq" id="WP_006213519.1">
    <property type="nucleotide sequence ID" value="NZ_ANHZ02000002.1"/>
</dbReference>